<organism evidence="1 2">
    <name type="scientific">Pseudomonas paraeruginosa</name>
    <dbReference type="NCBI Taxonomy" id="2994495"/>
    <lineage>
        <taxon>Bacteria</taxon>
        <taxon>Pseudomonadati</taxon>
        <taxon>Pseudomonadota</taxon>
        <taxon>Gammaproteobacteria</taxon>
        <taxon>Pseudomonadales</taxon>
        <taxon>Pseudomonadaceae</taxon>
        <taxon>Pseudomonas</taxon>
    </lineage>
</organism>
<keyword evidence="2" id="KW-1185">Reference proteome</keyword>
<gene>
    <name evidence="1" type="ORF">CSB93_5653</name>
</gene>
<dbReference type="AlphaFoldDB" id="A0A2R3IQM5"/>
<dbReference type="InterPro" id="IPR038727">
    <property type="entry name" value="NadR/Ttd14_AAA_dom"/>
</dbReference>
<name>A0A2R3IQM5_9PSED</name>
<accession>A0A2R3IQM5</accession>
<dbReference type="EMBL" id="CP027169">
    <property type="protein sequence ID" value="AVK03947.1"/>
    <property type="molecule type" value="Genomic_DNA"/>
</dbReference>
<proteinExistence type="predicted"/>
<evidence type="ECO:0000313" key="1">
    <source>
        <dbReference type="EMBL" id="AVK03947.1"/>
    </source>
</evidence>
<dbReference type="Gene3D" id="3.40.50.300">
    <property type="entry name" value="P-loop containing nucleotide triphosphate hydrolases"/>
    <property type="match status" value="1"/>
</dbReference>
<protein>
    <submittedName>
        <fullName evidence="1">AAA domain protein</fullName>
    </submittedName>
</protein>
<evidence type="ECO:0000313" key="2">
    <source>
        <dbReference type="Proteomes" id="UP000238390"/>
    </source>
</evidence>
<dbReference type="RefSeq" id="WP_012076759.1">
    <property type="nucleotide sequence ID" value="NZ_CP020560.1"/>
</dbReference>
<reference evidence="1 2" key="1">
    <citation type="submission" date="2018-02" db="EMBL/GenBank/DDBJ databases">
        <title>FDA/CDC Antimicrobial Resistant Isolate Bank Genome Sequencing.</title>
        <authorList>
            <person name="Benahmed F.H."/>
            <person name="Lutgring J.D."/>
            <person name="Yoo B."/>
            <person name="Machado M."/>
            <person name="Brown A."/>
            <person name="McAllister G."/>
            <person name="Perry A."/>
            <person name="Halpin A.L."/>
            <person name="Vavikolanu K."/>
            <person name="Ott S."/>
            <person name="Zhao X."/>
            <person name="Tallon L.J."/>
            <person name="Sadzewicz L."/>
            <person name="Aluvathingal J."/>
            <person name="Nadendla S."/>
            <person name="Voskania-kordi A."/>
            <person name="Simonyan V."/>
            <person name="Patel J."/>
            <person name="Shawar R.M."/>
        </authorList>
    </citation>
    <scope>NUCLEOTIDE SEQUENCE [LARGE SCALE GENOMIC DNA]</scope>
    <source>
        <strain evidence="1 2">AR_0356</strain>
    </source>
</reference>
<dbReference type="Proteomes" id="UP000238390">
    <property type="component" value="Chromosome"/>
</dbReference>
<dbReference type="SUPFAM" id="SSF52540">
    <property type="entry name" value="P-loop containing nucleoside triphosphate hydrolases"/>
    <property type="match status" value="1"/>
</dbReference>
<dbReference type="InterPro" id="IPR027417">
    <property type="entry name" value="P-loop_NTPase"/>
</dbReference>
<sequence>MPIELKHCFVFTGAPGTGKTSLLEALRRHGQRCVGEAGRAIIRQQLANRGDALPWANAEAFKTLMLEQALATWQAHRETAGPVFFDRGIVDVLGYARLSRLDEPPALREAANDLRYNRRVFIAPAWEAIYRNDTERRQDFAEALRTERAMREVYAESGYRLLELPRAGIAERLAFVLAHLGTD</sequence>
<dbReference type="GeneID" id="77222366"/>
<dbReference type="Pfam" id="PF13521">
    <property type="entry name" value="AAA_28"/>
    <property type="match status" value="1"/>
</dbReference>